<feature type="region of interest" description="Disordered" evidence="11">
    <location>
        <begin position="505"/>
        <end position="559"/>
    </location>
</feature>
<dbReference type="Pfam" id="PF12706">
    <property type="entry name" value="Lactamase_B_2"/>
    <property type="match status" value="1"/>
</dbReference>
<feature type="signal peptide" evidence="12">
    <location>
        <begin position="1"/>
        <end position="18"/>
    </location>
</feature>
<proteinExistence type="inferred from homology"/>
<keyword evidence="10" id="KW-0862">Zinc</keyword>
<dbReference type="InterPro" id="IPR001279">
    <property type="entry name" value="Metallo-B-lactamas"/>
</dbReference>
<evidence type="ECO:0000256" key="6">
    <source>
        <dbReference type="ARBA" id="ARBA00022722"/>
    </source>
</evidence>
<dbReference type="PANTHER" id="PTHR12553">
    <property type="entry name" value="ZINC PHOSPHODIESTERASE ELAC PROTEIN 2"/>
    <property type="match status" value="1"/>
</dbReference>
<dbReference type="GO" id="GO:0042781">
    <property type="term" value="F:3'-tRNA processing endoribonuclease activity"/>
    <property type="evidence" value="ECO:0007669"/>
    <property type="project" value="UniProtKB-EC"/>
</dbReference>
<feature type="compositionally biased region" description="Basic and acidic residues" evidence="11">
    <location>
        <begin position="505"/>
        <end position="525"/>
    </location>
</feature>
<evidence type="ECO:0000256" key="12">
    <source>
        <dbReference type="SAM" id="SignalP"/>
    </source>
</evidence>
<evidence type="ECO:0000256" key="1">
    <source>
        <dbReference type="ARBA" id="ARBA00000402"/>
    </source>
</evidence>
<comment type="similarity">
    <text evidence="3">Belongs to the RNase Z family.</text>
</comment>
<dbReference type="SUPFAM" id="SSF56281">
    <property type="entry name" value="Metallo-hydrolase/oxidoreductase"/>
    <property type="match status" value="2"/>
</dbReference>
<accession>A0A9K3GIU1</accession>
<dbReference type="EMBL" id="BDIP01001440">
    <property type="protein sequence ID" value="GIQ84402.1"/>
    <property type="molecule type" value="Genomic_DNA"/>
</dbReference>
<protein>
    <recommendedName>
        <fullName evidence="4">ribonuclease Z</fullName>
        <ecNumber evidence="4">3.1.26.11</ecNumber>
    </recommendedName>
</protein>
<evidence type="ECO:0000256" key="9">
    <source>
        <dbReference type="ARBA" id="ARBA00022801"/>
    </source>
</evidence>
<name>A0A9K3GIU1_9EUKA</name>
<evidence type="ECO:0000256" key="5">
    <source>
        <dbReference type="ARBA" id="ARBA00022694"/>
    </source>
</evidence>
<dbReference type="PANTHER" id="PTHR12553:SF49">
    <property type="entry name" value="ZINC PHOSPHODIESTERASE ELAC PROTEIN 2"/>
    <property type="match status" value="1"/>
</dbReference>
<keyword evidence="15" id="KW-1185">Reference proteome</keyword>
<sequence length="904" mass="98171">MKKLALLCVACLLAVCVAQSESSLPSMMLGNWDDLIITWQNSQLDLNEDHVHPVGVSGFHISADWATSGVSQDSYALQVGTTVYADVSKWEGHHYLTTDNVWVSELTAYDGQPLDFTFTVNTYVVPGEAFYTVRWHLACGTQRALFEYKLKPKRVSHIFLSSFSPRDFEGLPGLVLTLTLDEPPTMHIHGPAPASDSHDATDWLARFKDSLRVVAHDHVFSNITFSSLPKDQAVLTQSTKVIPLFDRSNSQLLGFRVSAKDVPGRFDSKTAKKLGLKPGPDYGKLMRGLSVTLPNGDVVTPQDVVIPVSCPDVVILMPPPSTNTPPASASVFDCLIDHEALALTKGSPVIVHHSCLTSALVHSLSAQGCDIYGYGRGQGGAIFRSMAMRRRTLREALPRSQARHAFLPIHETKPTNPATTILASPSLVHISSSDVAMSSLSNTHSAAEGERVPYTMIEPMCEIRLMPSTRQRYTQGVLPISSEDMAEFRTQYVVEESLAALTERVREREGERVTEEKAKRERETDTAMTASEGTPTPPGTGSSTLTVGEREGEGEKGVSSHGVILLGTGASLPSKHRNVTSQLLLLPRQQCVLVDAGEGTLGQMVRYLGQEMTDRVLSSLLMVYITHSHADHYLGLFTVVRSAQALGACPVIVAPPRLHEYIVTQLSLAMSHLPQARILSFEDTPSVLSPGVSVAAFPVSHTPNAHGVVVGVAGTDTPDSRATAYVFTGDCRPVTENPRLFDTCCASISRVRSAITPSKRTDGERREVRLVLVHEATFSDDLVVEAQEKSHSTLSEALGVGQSLRADTIILTHFSQRYPKEVVLPSIHSTPSLPAPPSVTVPGAMPSGVCTGVTPALPCMPDRDYRVPRIVMGVDGLYIREGLVPSIETVQSAYSRIWQDVEDT</sequence>
<reference evidence="14 15" key="1">
    <citation type="journal article" date="2018" name="PLoS ONE">
        <title>The draft genome of Kipferlia bialata reveals reductive genome evolution in fornicate parasites.</title>
        <authorList>
            <person name="Tanifuji G."/>
            <person name="Takabayashi S."/>
            <person name="Kume K."/>
            <person name="Takagi M."/>
            <person name="Nakayama T."/>
            <person name="Kamikawa R."/>
            <person name="Inagaki Y."/>
            <person name="Hashimoto T."/>
        </authorList>
    </citation>
    <scope>NUCLEOTIDE SEQUENCE [LARGE SCALE GENOMIC DNA]</scope>
    <source>
        <strain evidence="14">NY0173</strain>
    </source>
</reference>
<keyword evidence="12" id="KW-0732">Signal</keyword>
<gene>
    <name evidence="14" type="ORF">KIPB_005886</name>
</gene>
<dbReference type="SMART" id="SM00849">
    <property type="entry name" value="Lactamase_B"/>
    <property type="match status" value="1"/>
</dbReference>
<keyword evidence="8" id="KW-0255">Endonuclease</keyword>
<evidence type="ECO:0000259" key="13">
    <source>
        <dbReference type="SMART" id="SM00849"/>
    </source>
</evidence>
<comment type="catalytic activity">
    <reaction evidence="1">
        <text>Endonucleolytic cleavage of RNA, removing extra 3' nucleotides from tRNA precursor, generating 3' termini of tRNAs. A 3'-hydroxy group is left at the tRNA terminus and a 5'-phosphoryl group is left at the trailer molecule.</text>
        <dbReference type="EC" id="3.1.26.11"/>
    </reaction>
</comment>
<dbReference type="AlphaFoldDB" id="A0A9K3GIU1"/>
<feature type="domain" description="Metallo-beta-lactamase" evidence="13">
    <location>
        <begin position="579"/>
        <end position="774"/>
    </location>
</feature>
<dbReference type="GO" id="GO:1990180">
    <property type="term" value="P:mitochondrial tRNA 3'-end processing"/>
    <property type="evidence" value="ECO:0007669"/>
    <property type="project" value="TreeGrafter"/>
</dbReference>
<feature type="compositionally biased region" description="Basic and acidic residues" evidence="11">
    <location>
        <begin position="548"/>
        <end position="558"/>
    </location>
</feature>
<dbReference type="GO" id="GO:0005739">
    <property type="term" value="C:mitochondrion"/>
    <property type="evidence" value="ECO:0007669"/>
    <property type="project" value="TreeGrafter"/>
</dbReference>
<evidence type="ECO:0000256" key="11">
    <source>
        <dbReference type="SAM" id="MobiDB-lite"/>
    </source>
</evidence>
<evidence type="ECO:0000256" key="4">
    <source>
        <dbReference type="ARBA" id="ARBA00012477"/>
    </source>
</evidence>
<keyword evidence="6" id="KW-0540">Nuclease</keyword>
<dbReference type="Gene3D" id="3.60.15.10">
    <property type="entry name" value="Ribonuclease Z/Hydroxyacylglutathione hydrolase-like"/>
    <property type="match status" value="2"/>
</dbReference>
<evidence type="ECO:0000256" key="3">
    <source>
        <dbReference type="ARBA" id="ARBA00007823"/>
    </source>
</evidence>
<keyword evidence="9" id="KW-0378">Hydrolase</keyword>
<dbReference type="InterPro" id="IPR036866">
    <property type="entry name" value="RibonucZ/Hydroxyglut_hydro"/>
</dbReference>
<evidence type="ECO:0000313" key="14">
    <source>
        <dbReference type="EMBL" id="GIQ84402.1"/>
    </source>
</evidence>
<evidence type="ECO:0000256" key="8">
    <source>
        <dbReference type="ARBA" id="ARBA00022759"/>
    </source>
</evidence>
<dbReference type="EC" id="3.1.26.11" evidence="4"/>
<evidence type="ECO:0000256" key="10">
    <source>
        <dbReference type="ARBA" id="ARBA00022833"/>
    </source>
</evidence>
<dbReference type="InterPro" id="IPR047151">
    <property type="entry name" value="RNZ2-like"/>
</dbReference>
<feature type="compositionally biased region" description="Low complexity" evidence="11">
    <location>
        <begin position="529"/>
        <end position="546"/>
    </location>
</feature>
<feature type="chain" id="PRO_5039917158" description="ribonuclease Z" evidence="12">
    <location>
        <begin position="19"/>
        <end position="904"/>
    </location>
</feature>
<dbReference type="OrthoDB" id="527344at2759"/>
<keyword evidence="5" id="KW-0819">tRNA processing</keyword>
<evidence type="ECO:0000313" key="15">
    <source>
        <dbReference type="Proteomes" id="UP000265618"/>
    </source>
</evidence>
<dbReference type="Proteomes" id="UP000265618">
    <property type="component" value="Unassembled WGS sequence"/>
</dbReference>
<comment type="caution">
    <text evidence="14">The sequence shown here is derived from an EMBL/GenBank/DDBJ whole genome shotgun (WGS) entry which is preliminary data.</text>
</comment>
<organism evidence="14 15">
    <name type="scientific">Kipferlia bialata</name>
    <dbReference type="NCBI Taxonomy" id="797122"/>
    <lineage>
        <taxon>Eukaryota</taxon>
        <taxon>Metamonada</taxon>
        <taxon>Carpediemonas-like organisms</taxon>
        <taxon>Kipferlia</taxon>
    </lineage>
</organism>
<dbReference type="GO" id="GO:0046872">
    <property type="term" value="F:metal ion binding"/>
    <property type="evidence" value="ECO:0007669"/>
    <property type="project" value="UniProtKB-KW"/>
</dbReference>
<keyword evidence="7" id="KW-0479">Metal-binding</keyword>
<comment type="cofactor">
    <cofactor evidence="2">
        <name>Zn(2+)</name>
        <dbReference type="ChEBI" id="CHEBI:29105"/>
    </cofactor>
</comment>
<evidence type="ECO:0000256" key="2">
    <source>
        <dbReference type="ARBA" id="ARBA00001947"/>
    </source>
</evidence>
<evidence type="ECO:0000256" key="7">
    <source>
        <dbReference type="ARBA" id="ARBA00022723"/>
    </source>
</evidence>